<organism evidence="2 3">
    <name type="scientific">Kockovaella imperatae</name>
    <dbReference type="NCBI Taxonomy" id="4999"/>
    <lineage>
        <taxon>Eukaryota</taxon>
        <taxon>Fungi</taxon>
        <taxon>Dikarya</taxon>
        <taxon>Basidiomycota</taxon>
        <taxon>Agaricomycotina</taxon>
        <taxon>Tremellomycetes</taxon>
        <taxon>Tremellales</taxon>
        <taxon>Cuniculitremaceae</taxon>
        <taxon>Kockovaella</taxon>
    </lineage>
</organism>
<dbReference type="Proteomes" id="UP000193218">
    <property type="component" value="Unassembled WGS sequence"/>
</dbReference>
<dbReference type="AlphaFoldDB" id="A0A1Y1UTY0"/>
<evidence type="ECO:0000256" key="1">
    <source>
        <dbReference type="SAM" id="MobiDB-lite"/>
    </source>
</evidence>
<keyword evidence="3" id="KW-1185">Reference proteome</keyword>
<dbReference type="OrthoDB" id="2596678at2759"/>
<dbReference type="RefSeq" id="XP_021874756.1">
    <property type="nucleotide sequence ID" value="XM_022017756.1"/>
</dbReference>
<comment type="caution">
    <text evidence="2">The sequence shown here is derived from an EMBL/GenBank/DDBJ whole genome shotgun (WGS) entry which is preliminary data.</text>
</comment>
<feature type="region of interest" description="Disordered" evidence="1">
    <location>
        <begin position="90"/>
        <end position="113"/>
    </location>
</feature>
<reference evidence="2 3" key="1">
    <citation type="submission" date="2017-03" db="EMBL/GenBank/DDBJ databases">
        <title>Widespread Adenine N6-methylation of Active Genes in Fungi.</title>
        <authorList>
            <consortium name="DOE Joint Genome Institute"/>
            <person name="Mondo S.J."/>
            <person name="Dannebaum R.O."/>
            <person name="Kuo R.C."/>
            <person name="Louie K.B."/>
            <person name="Bewick A.J."/>
            <person name="Labutti K."/>
            <person name="Haridas S."/>
            <person name="Kuo A."/>
            <person name="Salamov A."/>
            <person name="Ahrendt S.R."/>
            <person name="Lau R."/>
            <person name="Bowen B.P."/>
            <person name="Lipzen A."/>
            <person name="Sullivan W."/>
            <person name="Andreopoulos W.B."/>
            <person name="Clum A."/>
            <person name="Lindquist E."/>
            <person name="Daum C."/>
            <person name="Northen T.R."/>
            <person name="Ramamoorthy G."/>
            <person name="Schmitz R.J."/>
            <person name="Gryganskyi A."/>
            <person name="Culley D."/>
            <person name="Magnuson J."/>
            <person name="James T.Y."/>
            <person name="O'Malley M.A."/>
            <person name="Stajich J.E."/>
            <person name="Spatafora J.W."/>
            <person name="Visel A."/>
            <person name="Grigoriev I.V."/>
        </authorList>
    </citation>
    <scope>NUCLEOTIDE SEQUENCE [LARGE SCALE GENOMIC DNA]</scope>
    <source>
        <strain evidence="2 3">NRRL Y-17943</strain>
    </source>
</reference>
<name>A0A1Y1UTY0_9TREE</name>
<feature type="compositionally biased region" description="Acidic residues" evidence="1">
    <location>
        <begin position="259"/>
        <end position="276"/>
    </location>
</feature>
<proteinExistence type="predicted"/>
<feature type="region of interest" description="Disordered" evidence="1">
    <location>
        <begin position="159"/>
        <end position="193"/>
    </location>
</feature>
<feature type="region of interest" description="Disordered" evidence="1">
    <location>
        <begin position="211"/>
        <end position="282"/>
    </location>
</feature>
<dbReference type="GeneID" id="33559565"/>
<dbReference type="EMBL" id="NBSH01000001">
    <property type="protein sequence ID" value="ORX41077.1"/>
    <property type="molecule type" value="Genomic_DNA"/>
</dbReference>
<protein>
    <submittedName>
        <fullName evidence="2">Uncharacterized protein</fullName>
    </submittedName>
</protein>
<evidence type="ECO:0000313" key="2">
    <source>
        <dbReference type="EMBL" id="ORX41077.1"/>
    </source>
</evidence>
<gene>
    <name evidence="2" type="ORF">BD324DRAFT_647974</name>
</gene>
<feature type="compositionally biased region" description="Basic and acidic residues" evidence="1">
    <location>
        <begin position="245"/>
        <end position="258"/>
    </location>
</feature>
<feature type="compositionally biased region" description="Acidic residues" evidence="1">
    <location>
        <begin position="217"/>
        <end position="237"/>
    </location>
</feature>
<sequence length="282" mass="31347">MPPRRRSSVPVGADDISTLTLPQINERIERNERVLNTSLFSPFQLAGSPPAHDPVRDRLLAIRQALQERKRELEDSALDRSLNGMSLDAEPQLAESSAQAQRRDSGGGLASSGRAMAMQTIQVQDAKLPPNSVTLPLSETLALGRRDFDDATARNLAGLSFTDKSKSPLTPRRRHRPPSPAASGTPTRDLAFDPTDEIARAQATARMQAFMSYKGDPEDEDEWDLDLDGEGEYDGEGDTFALRAQGREPHRYERGTREEVDEFGEDDEDWAEGNDDYLDRIR</sequence>
<dbReference type="InParanoid" id="A0A1Y1UTY0"/>
<accession>A0A1Y1UTY0</accession>
<evidence type="ECO:0000313" key="3">
    <source>
        <dbReference type="Proteomes" id="UP000193218"/>
    </source>
</evidence>